<reference evidence="8 9" key="1">
    <citation type="submission" date="2015-09" db="EMBL/GenBank/DDBJ databases">
        <authorList>
            <consortium name="Pathogen Informatics"/>
        </authorList>
    </citation>
    <scope>NUCLEOTIDE SEQUENCE [LARGE SCALE GENOMIC DNA]</scope>
    <source>
        <strain evidence="8 9">2789STDY5608850</strain>
    </source>
</reference>
<proteinExistence type="predicted"/>
<dbReference type="GO" id="GO:0015297">
    <property type="term" value="F:antiporter activity"/>
    <property type="evidence" value="ECO:0007669"/>
    <property type="project" value="InterPro"/>
</dbReference>
<dbReference type="GO" id="GO:0005886">
    <property type="term" value="C:plasma membrane"/>
    <property type="evidence" value="ECO:0007669"/>
    <property type="project" value="UniProtKB-SubCell"/>
</dbReference>
<dbReference type="InterPro" id="IPR052031">
    <property type="entry name" value="Membrane_Transporter-Flippase"/>
</dbReference>
<comment type="subcellular location">
    <subcellularLocation>
        <location evidence="1">Cell membrane</location>
        <topology evidence="1">Multi-pass membrane protein</topology>
    </subcellularLocation>
</comment>
<evidence type="ECO:0000256" key="1">
    <source>
        <dbReference type="ARBA" id="ARBA00004651"/>
    </source>
</evidence>
<feature type="transmembrane region" description="Helical" evidence="7">
    <location>
        <begin position="245"/>
        <end position="267"/>
    </location>
</feature>
<feature type="transmembrane region" description="Helical" evidence="7">
    <location>
        <begin position="175"/>
        <end position="198"/>
    </location>
</feature>
<dbReference type="EMBL" id="CYZE01000010">
    <property type="protein sequence ID" value="CUO72595.1"/>
    <property type="molecule type" value="Genomic_DNA"/>
</dbReference>
<dbReference type="CDD" id="cd13138">
    <property type="entry name" value="MATE_yoeA_like"/>
    <property type="match status" value="1"/>
</dbReference>
<dbReference type="AlphaFoldDB" id="A0A174HI52"/>
<evidence type="ECO:0000256" key="2">
    <source>
        <dbReference type="ARBA" id="ARBA00022448"/>
    </source>
</evidence>
<feature type="transmembrane region" description="Helical" evidence="7">
    <location>
        <begin position="141"/>
        <end position="163"/>
    </location>
</feature>
<feature type="transmembrane region" description="Helical" evidence="7">
    <location>
        <begin position="204"/>
        <end position="224"/>
    </location>
</feature>
<evidence type="ECO:0000256" key="3">
    <source>
        <dbReference type="ARBA" id="ARBA00022475"/>
    </source>
</evidence>
<name>A0A174HI52_9FIRM</name>
<evidence type="ECO:0000256" key="5">
    <source>
        <dbReference type="ARBA" id="ARBA00022989"/>
    </source>
</evidence>
<evidence type="ECO:0000256" key="6">
    <source>
        <dbReference type="ARBA" id="ARBA00023136"/>
    </source>
</evidence>
<keyword evidence="3" id="KW-1003">Cell membrane</keyword>
<dbReference type="InterPro" id="IPR002528">
    <property type="entry name" value="MATE_fam"/>
</dbReference>
<feature type="transmembrane region" description="Helical" evidence="7">
    <location>
        <begin position="368"/>
        <end position="389"/>
    </location>
</feature>
<keyword evidence="5 7" id="KW-1133">Transmembrane helix</keyword>
<dbReference type="PANTHER" id="PTHR43549">
    <property type="entry name" value="MULTIDRUG RESISTANCE PROTEIN YPNP-RELATED"/>
    <property type="match status" value="1"/>
</dbReference>
<dbReference type="Proteomes" id="UP000095651">
    <property type="component" value="Unassembled WGS sequence"/>
</dbReference>
<keyword evidence="4 7" id="KW-0812">Transmembrane</keyword>
<evidence type="ECO:0000313" key="8">
    <source>
        <dbReference type="EMBL" id="CUO72595.1"/>
    </source>
</evidence>
<dbReference type="PIRSF" id="PIRSF006603">
    <property type="entry name" value="DinF"/>
    <property type="match status" value="1"/>
</dbReference>
<feature type="transmembrane region" description="Helical" evidence="7">
    <location>
        <begin position="21"/>
        <end position="43"/>
    </location>
</feature>
<protein>
    <submittedName>
        <fullName evidence="8">MATE efflux family protein</fullName>
    </submittedName>
</protein>
<keyword evidence="6 7" id="KW-0472">Membrane</keyword>
<evidence type="ECO:0000256" key="4">
    <source>
        <dbReference type="ARBA" id="ARBA00022692"/>
    </source>
</evidence>
<accession>A0A174HI52</accession>
<feature type="transmembrane region" description="Helical" evidence="7">
    <location>
        <begin position="287"/>
        <end position="311"/>
    </location>
</feature>
<evidence type="ECO:0000256" key="7">
    <source>
        <dbReference type="SAM" id="Phobius"/>
    </source>
</evidence>
<feature type="transmembrane region" description="Helical" evidence="7">
    <location>
        <begin position="108"/>
        <end position="129"/>
    </location>
</feature>
<organism evidence="8 9">
    <name type="scientific">Hungatella hathewayi</name>
    <dbReference type="NCBI Taxonomy" id="154046"/>
    <lineage>
        <taxon>Bacteria</taxon>
        <taxon>Bacillati</taxon>
        <taxon>Bacillota</taxon>
        <taxon>Clostridia</taxon>
        <taxon>Lachnospirales</taxon>
        <taxon>Lachnospiraceae</taxon>
        <taxon>Hungatella</taxon>
    </lineage>
</organism>
<dbReference type="NCBIfam" id="TIGR00797">
    <property type="entry name" value="matE"/>
    <property type="match status" value="1"/>
</dbReference>
<evidence type="ECO:0000313" key="9">
    <source>
        <dbReference type="Proteomes" id="UP000095651"/>
    </source>
</evidence>
<feature type="transmembrane region" description="Helical" evidence="7">
    <location>
        <begin position="401"/>
        <end position="423"/>
    </location>
</feature>
<sequence>MKTGILKTGAAERRELILNGSIVRTLMMLSFPTLMMSVVQSLMPLSDGLFINNVAGTLVASAVTYSEPIINMMTALAQGLSVAAMAIIGQTFGQGNFKRVKHISTQTVVFAFCLGLCIAPLLVLIAFPISGHVDQEISHNVWLYIALYAMVLPFSFLESIYNAIMNATGRPEATFIRMVLMLVLKIIFNVVFIVWLRLGIVGCVMASLCANMLICIWMFYELFIQKGENQLTLKGFRFDGVLIHQLIRVGIPAMVTSLMLNFGFFLINNETQKYGPVVLNGQGIANNITSVCFNLPSSFGAAITTMVSMNVGAGQGARAKKCTVTGCVASMITAVLIISIIVPASSHLTTLFTRQQDVLEIANHALHIYTYSVVGFGICMVVQGAFIGLGKTKVPMVVGLLRIWLLRYLFILATESFLAYYSVFWGNLFSNYMAAAISIVLLLRVKWKSALQENE</sequence>
<dbReference type="Pfam" id="PF01554">
    <property type="entry name" value="MatE"/>
    <property type="match status" value="2"/>
</dbReference>
<dbReference type="InterPro" id="IPR048279">
    <property type="entry name" value="MdtK-like"/>
</dbReference>
<feature type="transmembrane region" description="Helical" evidence="7">
    <location>
        <begin position="69"/>
        <end position="88"/>
    </location>
</feature>
<dbReference type="PANTHER" id="PTHR43549:SF2">
    <property type="entry name" value="MULTIDRUG RESISTANCE PROTEIN NORM-RELATED"/>
    <property type="match status" value="1"/>
</dbReference>
<gene>
    <name evidence="8" type="primary">mepA_26</name>
    <name evidence="8" type="ORF">ERS852407_03738</name>
</gene>
<dbReference type="GO" id="GO:0042910">
    <property type="term" value="F:xenobiotic transmembrane transporter activity"/>
    <property type="evidence" value="ECO:0007669"/>
    <property type="project" value="InterPro"/>
</dbReference>
<dbReference type="RefSeq" id="WP_055657454.1">
    <property type="nucleotide sequence ID" value="NZ_CABIXC010000010.1"/>
</dbReference>
<keyword evidence="2" id="KW-0813">Transport</keyword>
<feature type="transmembrane region" description="Helical" evidence="7">
    <location>
        <begin position="323"/>
        <end position="348"/>
    </location>
</feature>